<dbReference type="Proteomes" id="UP000305067">
    <property type="component" value="Unassembled WGS sequence"/>
</dbReference>
<evidence type="ECO:0000313" key="2">
    <source>
        <dbReference type="Proteomes" id="UP000305067"/>
    </source>
</evidence>
<protein>
    <submittedName>
        <fullName evidence="1">Uncharacterized protein</fullName>
    </submittedName>
</protein>
<dbReference type="AlphaFoldDB" id="A0A5C3QPZ5"/>
<accession>A0A5C3QPZ5</accession>
<sequence>MKFSSYRSCFSRRHATAHEPRSLGFRIPRCPRIIIPSSSSTVSGPHACPVGRTLLPNKEQGQASRKNGLDSVISNRHRCHLYFQLLARYRIREAFQTVPHTYERRAWTEETPYVTIVVVKALKKDRGVCCGMGTLWWSLSQNPIRGQIWLDRE</sequence>
<proteinExistence type="predicted"/>
<organism evidence="1 2">
    <name type="scientific">Pterulicium gracile</name>
    <dbReference type="NCBI Taxonomy" id="1884261"/>
    <lineage>
        <taxon>Eukaryota</taxon>
        <taxon>Fungi</taxon>
        <taxon>Dikarya</taxon>
        <taxon>Basidiomycota</taxon>
        <taxon>Agaricomycotina</taxon>
        <taxon>Agaricomycetes</taxon>
        <taxon>Agaricomycetidae</taxon>
        <taxon>Agaricales</taxon>
        <taxon>Pleurotineae</taxon>
        <taxon>Pterulaceae</taxon>
        <taxon>Pterulicium</taxon>
    </lineage>
</organism>
<name>A0A5C3QPZ5_9AGAR</name>
<dbReference type="EMBL" id="ML178821">
    <property type="protein sequence ID" value="TFL02890.1"/>
    <property type="molecule type" value="Genomic_DNA"/>
</dbReference>
<evidence type="ECO:0000313" key="1">
    <source>
        <dbReference type="EMBL" id="TFL02890.1"/>
    </source>
</evidence>
<keyword evidence="2" id="KW-1185">Reference proteome</keyword>
<gene>
    <name evidence="1" type="ORF">BDV98DRAFT_407542</name>
</gene>
<reference evidence="1 2" key="1">
    <citation type="journal article" date="2019" name="Nat. Ecol. Evol.">
        <title>Megaphylogeny resolves global patterns of mushroom evolution.</title>
        <authorList>
            <person name="Varga T."/>
            <person name="Krizsan K."/>
            <person name="Foldi C."/>
            <person name="Dima B."/>
            <person name="Sanchez-Garcia M."/>
            <person name="Sanchez-Ramirez S."/>
            <person name="Szollosi G.J."/>
            <person name="Szarkandi J.G."/>
            <person name="Papp V."/>
            <person name="Albert L."/>
            <person name="Andreopoulos W."/>
            <person name="Angelini C."/>
            <person name="Antonin V."/>
            <person name="Barry K.W."/>
            <person name="Bougher N.L."/>
            <person name="Buchanan P."/>
            <person name="Buyck B."/>
            <person name="Bense V."/>
            <person name="Catcheside P."/>
            <person name="Chovatia M."/>
            <person name="Cooper J."/>
            <person name="Damon W."/>
            <person name="Desjardin D."/>
            <person name="Finy P."/>
            <person name="Geml J."/>
            <person name="Haridas S."/>
            <person name="Hughes K."/>
            <person name="Justo A."/>
            <person name="Karasinski D."/>
            <person name="Kautmanova I."/>
            <person name="Kiss B."/>
            <person name="Kocsube S."/>
            <person name="Kotiranta H."/>
            <person name="LaButti K.M."/>
            <person name="Lechner B.E."/>
            <person name="Liimatainen K."/>
            <person name="Lipzen A."/>
            <person name="Lukacs Z."/>
            <person name="Mihaltcheva S."/>
            <person name="Morgado L.N."/>
            <person name="Niskanen T."/>
            <person name="Noordeloos M.E."/>
            <person name="Ohm R.A."/>
            <person name="Ortiz-Santana B."/>
            <person name="Ovrebo C."/>
            <person name="Racz N."/>
            <person name="Riley R."/>
            <person name="Savchenko A."/>
            <person name="Shiryaev A."/>
            <person name="Soop K."/>
            <person name="Spirin V."/>
            <person name="Szebenyi C."/>
            <person name="Tomsovsky M."/>
            <person name="Tulloss R.E."/>
            <person name="Uehling J."/>
            <person name="Grigoriev I.V."/>
            <person name="Vagvolgyi C."/>
            <person name="Papp T."/>
            <person name="Martin F.M."/>
            <person name="Miettinen O."/>
            <person name="Hibbett D.S."/>
            <person name="Nagy L.G."/>
        </authorList>
    </citation>
    <scope>NUCLEOTIDE SEQUENCE [LARGE SCALE GENOMIC DNA]</scope>
    <source>
        <strain evidence="1 2">CBS 309.79</strain>
    </source>
</reference>